<feature type="region of interest" description="Disordered" evidence="1">
    <location>
        <begin position="184"/>
        <end position="203"/>
    </location>
</feature>
<evidence type="ECO:0000313" key="2">
    <source>
        <dbReference type="EMBL" id="GAO47867.1"/>
    </source>
</evidence>
<organism evidence="2 3">
    <name type="scientific">Saitoella complicata (strain BCRC 22490 / CBS 7301 / JCM 7358 / NBRC 10748 / NRRL Y-17804)</name>
    <dbReference type="NCBI Taxonomy" id="698492"/>
    <lineage>
        <taxon>Eukaryota</taxon>
        <taxon>Fungi</taxon>
        <taxon>Dikarya</taxon>
        <taxon>Ascomycota</taxon>
        <taxon>Taphrinomycotina</taxon>
        <taxon>Taphrinomycotina incertae sedis</taxon>
        <taxon>Saitoella</taxon>
    </lineage>
</organism>
<evidence type="ECO:0000256" key="1">
    <source>
        <dbReference type="SAM" id="MobiDB-lite"/>
    </source>
</evidence>
<dbReference type="EMBL" id="BACD03000011">
    <property type="protein sequence ID" value="GAO47867.1"/>
    <property type="molecule type" value="Genomic_DNA"/>
</dbReference>
<keyword evidence="3" id="KW-1185">Reference proteome</keyword>
<dbReference type="AlphaFoldDB" id="A0A0E9NDF3"/>
<proteinExistence type="predicted"/>
<name>A0A0E9NDF3_SAICN</name>
<gene>
    <name evidence="2" type="ORF">G7K_2063-t1</name>
</gene>
<evidence type="ECO:0000313" key="3">
    <source>
        <dbReference type="Proteomes" id="UP000033140"/>
    </source>
</evidence>
<protein>
    <submittedName>
        <fullName evidence="2">Uncharacterized protein</fullName>
    </submittedName>
</protein>
<reference evidence="2 3" key="1">
    <citation type="journal article" date="2011" name="J. Gen. Appl. Microbiol.">
        <title>Draft genome sequencing of the enigmatic yeast Saitoella complicata.</title>
        <authorList>
            <person name="Nishida H."/>
            <person name="Hamamoto M."/>
            <person name="Sugiyama J."/>
        </authorList>
    </citation>
    <scope>NUCLEOTIDE SEQUENCE [LARGE SCALE GENOMIC DNA]</scope>
    <source>
        <strain evidence="2 3">NRRL Y-17804</strain>
    </source>
</reference>
<dbReference type="Proteomes" id="UP000033140">
    <property type="component" value="Unassembled WGS sequence"/>
</dbReference>
<sequence>MKRISRAARDWVGERRNVVPAVACGVLVPTVLTFRAAKDLLLGRGLKILPFSHVNRSYSNSGRLAQLPNSGNCIPRPRFVKPGPAAQYPRWGRSFGEVHFPKAMYMNQQDNCESVETVLTDVRYWSGEIGLWEEAYARTTSRPGSMTPLRPSACPEPRPRESTGHRYPNIYPFVPRGRLNLSLSLQPKHTPDPSSPMSTQSSSVARITRLMGTRMCRWSHSCRWVLDFGILTGWSNPPITPHKIRVLIPVRRLIRSHPAIASPPLQISHCSDQHTEPARNIPLKVAPSASPSPFSNRDQHFVRFPCHLNGRRGFFIYAVASPLPHSTNKPTTPFATHLDLRSYLKKLS</sequence>
<accession>A0A0E9NDF3</accession>
<comment type="caution">
    <text evidence="2">The sequence shown here is derived from an EMBL/GenBank/DDBJ whole genome shotgun (WGS) entry which is preliminary data.</text>
</comment>
<reference evidence="2 3" key="2">
    <citation type="journal article" date="2014" name="J. Gen. Appl. Microbiol.">
        <title>The early diverging ascomycetous budding yeast Saitoella complicata has three histone deacetylases belonging to the Clr6, Hos2, and Rpd3 lineages.</title>
        <authorList>
            <person name="Nishida H."/>
            <person name="Matsumoto T."/>
            <person name="Kondo S."/>
            <person name="Hamamoto M."/>
            <person name="Yoshikawa H."/>
        </authorList>
    </citation>
    <scope>NUCLEOTIDE SEQUENCE [LARGE SCALE GENOMIC DNA]</scope>
    <source>
        <strain evidence="2 3">NRRL Y-17804</strain>
    </source>
</reference>
<reference evidence="2 3" key="3">
    <citation type="journal article" date="2015" name="Genome Announc.">
        <title>Draft Genome Sequence of the Archiascomycetous Yeast Saitoella complicata.</title>
        <authorList>
            <person name="Yamauchi K."/>
            <person name="Kondo S."/>
            <person name="Hamamoto M."/>
            <person name="Takahashi Y."/>
            <person name="Ogura Y."/>
            <person name="Hayashi T."/>
            <person name="Nishida H."/>
        </authorList>
    </citation>
    <scope>NUCLEOTIDE SEQUENCE [LARGE SCALE GENOMIC DNA]</scope>
    <source>
        <strain evidence="2 3">NRRL Y-17804</strain>
    </source>
</reference>
<feature type="region of interest" description="Disordered" evidence="1">
    <location>
        <begin position="142"/>
        <end position="167"/>
    </location>
</feature>